<keyword evidence="3" id="KW-1185">Reference proteome</keyword>
<reference evidence="2 3" key="1">
    <citation type="journal article" date="2017" name="Int J Environ Stud">
        <title>Does the Miocene-Pliocene relict legume Oxytropis triphylla form nitrogen-fixing nodules with a combination of bacterial strains?</title>
        <authorList>
            <person name="Safronova V."/>
            <person name="Belimov A."/>
            <person name="Sazanova A."/>
            <person name="Kuznetsova I."/>
            <person name="Popova J."/>
            <person name="Andronov E."/>
            <person name="Verkhozina A."/>
            <person name="Tikhonovich I."/>
        </authorList>
    </citation>
    <scope>NUCLEOTIDE SEQUENCE [LARGE SCALE GENOMIC DNA]</scope>
    <source>
        <strain evidence="2 3">Tri-38</strain>
    </source>
</reference>
<evidence type="ECO:0000313" key="2">
    <source>
        <dbReference type="EMBL" id="PIO46624.1"/>
    </source>
</evidence>
<sequence length="92" mass="10028">MNRPTTVLLPLVLAVGLHSPPAFAQEDTAAAQYTTINKIIRGEGKPGETATAKNGEVVYTVLEGGVVEIRNLRYNTVQRFSTIKPNDNFKSK</sequence>
<dbReference type="EMBL" id="MZMT01000003">
    <property type="protein sequence ID" value="PIO46624.1"/>
    <property type="molecule type" value="Genomic_DNA"/>
</dbReference>
<feature type="chain" id="PRO_5014667138" description="PepSY domain-containing protein" evidence="1">
    <location>
        <begin position="25"/>
        <end position="92"/>
    </location>
</feature>
<keyword evidence="1" id="KW-0732">Signal</keyword>
<evidence type="ECO:0000256" key="1">
    <source>
        <dbReference type="SAM" id="SignalP"/>
    </source>
</evidence>
<dbReference type="OrthoDB" id="8116672at2"/>
<organism evidence="2 3">
    <name type="scientific">Phyllobacterium zundukense</name>
    <dbReference type="NCBI Taxonomy" id="1867719"/>
    <lineage>
        <taxon>Bacteria</taxon>
        <taxon>Pseudomonadati</taxon>
        <taxon>Pseudomonadota</taxon>
        <taxon>Alphaproteobacteria</taxon>
        <taxon>Hyphomicrobiales</taxon>
        <taxon>Phyllobacteriaceae</taxon>
        <taxon>Phyllobacterium</taxon>
    </lineage>
</organism>
<dbReference type="KEGG" id="pht:BLM14_09935"/>
<dbReference type="RefSeq" id="WP_099999232.1">
    <property type="nucleotide sequence ID" value="NZ_CP017940.1"/>
</dbReference>
<evidence type="ECO:0000313" key="3">
    <source>
        <dbReference type="Proteomes" id="UP000232163"/>
    </source>
</evidence>
<protein>
    <recommendedName>
        <fullName evidence="4">PepSY domain-containing protein</fullName>
    </recommendedName>
</protein>
<dbReference type="AlphaFoldDB" id="A0A2N9W4F6"/>
<dbReference type="Proteomes" id="UP000232163">
    <property type="component" value="Unassembled WGS sequence"/>
</dbReference>
<comment type="caution">
    <text evidence="2">The sequence shown here is derived from an EMBL/GenBank/DDBJ whole genome shotgun (WGS) entry which is preliminary data.</text>
</comment>
<proteinExistence type="predicted"/>
<name>A0A2N9W4F6_9HYPH</name>
<evidence type="ECO:0008006" key="4">
    <source>
        <dbReference type="Google" id="ProtNLM"/>
    </source>
</evidence>
<gene>
    <name evidence="2" type="ORF">B5P45_02145</name>
</gene>
<feature type="signal peptide" evidence="1">
    <location>
        <begin position="1"/>
        <end position="24"/>
    </location>
</feature>
<accession>A0A2N9W4F6</accession>